<dbReference type="PANTHER" id="PTHR30055">
    <property type="entry name" value="HTH-TYPE TRANSCRIPTIONAL REGULATOR RUTR"/>
    <property type="match status" value="1"/>
</dbReference>
<dbReference type="InterPro" id="IPR050109">
    <property type="entry name" value="HTH-type_TetR-like_transc_reg"/>
</dbReference>
<evidence type="ECO:0000313" key="7">
    <source>
        <dbReference type="Proteomes" id="UP000663090"/>
    </source>
</evidence>
<organism evidence="6 7">
    <name type="scientific">Myxococcus landrumensis</name>
    <dbReference type="NCBI Taxonomy" id="2813577"/>
    <lineage>
        <taxon>Bacteria</taxon>
        <taxon>Pseudomonadati</taxon>
        <taxon>Myxococcota</taxon>
        <taxon>Myxococcia</taxon>
        <taxon>Myxococcales</taxon>
        <taxon>Cystobacterineae</taxon>
        <taxon>Myxococcaceae</taxon>
        <taxon>Myxococcus</taxon>
    </lineage>
</organism>
<evidence type="ECO:0000313" key="6">
    <source>
        <dbReference type="EMBL" id="QSQ15691.1"/>
    </source>
</evidence>
<reference evidence="6 7" key="1">
    <citation type="submission" date="2021-02" db="EMBL/GenBank/DDBJ databases">
        <title>De Novo genome assembly of isolated myxobacteria.</title>
        <authorList>
            <person name="Stevens D.C."/>
        </authorList>
    </citation>
    <scope>NUCLEOTIDE SEQUENCE [LARGE SCALE GENOMIC DNA]</scope>
    <source>
        <strain evidence="6 7">SCHIC003</strain>
    </source>
</reference>
<evidence type="ECO:0000256" key="3">
    <source>
        <dbReference type="ARBA" id="ARBA00023163"/>
    </source>
</evidence>
<dbReference type="Pfam" id="PF00440">
    <property type="entry name" value="TetR_N"/>
    <property type="match status" value="1"/>
</dbReference>
<dbReference type="InterPro" id="IPR009057">
    <property type="entry name" value="Homeodomain-like_sf"/>
</dbReference>
<dbReference type="Gene3D" id="1.10.357.10">
    <property type="entry name" value="Tetracycline Repressor, domain 2"/>
    <property type="match status" value="1"/>
</dbReference>
<feature type="domain" description="HTH tetR-type" evidence="5">
    <location>
        <begin position="12"/>
        <end position="70"/>
    </location>
</feature>
<dbReference type="PROSITE" id="PS50977">
    <property type="entry name" value="HTH_TETR_2"/>
    <property type="match status" value="1"/>
</dbReference>
<keyword evidence="2 4" id="KW-0238">DNA-binding</keyword>
<protein>
    <submittedName>
        <fullName evidence="6">WHG domain-containing protein</fullName>
    </submittedName>
</protein>
<dbReference type="InterPro" id="IPR025996">
    <property type="entry name" value="MT1864/Rv1816-like_C"/>
</dbReference>
<dbReference type="Proteomes" id="UP000663090">
    <property type="component" value="Chromosome"/>
</dbReference>
<dbReference type="SUPFAM" id="SSF46689">
    <property type="entry name" value="Homeodomain-like"/>
    <property type="match status" value="1"/>
</dbReference>
<dbReference type="EMBL" id="CP071091">
    <property type="protein sequence ID" value="QSQ15691.1"/>
    <property type="molecule type" value="Genomic_DNA"/>
</dbReference>
<sequence length="203" mass="21753">MSTSSKAGYHHGDLRAALLEAAMQMLEEGEPFSLRAVARRAGVSPTAPYRHFADREALESALATEGFRDLKARLTEGRALPSSAAELAELGVAYVHFALQRPALFRLMFGQPCSDASDQRVQAAAELHELLALVLGRVFPDADVPSLATAAWGLVHGLAFLHLDGKLATTPRKDVATRVRSAFEAILSAKAPRTSGPPDTTPR</sequence>
<dbReference type="Pfam" id="PF13305">
    <property type="entry name" value="TetR_C_33"/>
    <property type="match status" value="1"/>
</dbReference>
<dbReference type="RefSeq" id="WP_206717383.1">
    <property type="nucleotide sequence ID" value="NZ_CP071091.1"/>
</dbReference>
<keyword evidence="7" id="KW-1185">Reference proteome</keyword>
<dbReference type="PANTHER" id="PTHR30055:SF220">
    <property type="entry name" value="TETR-FAMILY REGULATORY PROTEIN"/>
    <property type="match status" value="1"/>
</dbReference>
<keyword evidence="1" id="KW-0805">Transcription regulation</keyword>
<evidence type="ECO:0000259" key="5">
    <source>
        <dbReference type="PROSITE" id="PS50977"/>
    </source>
</evidence>
<gene>
    <name evidence="6" type="ORF">JY572_06400</name>
</gene>
<keyword evidence="3" id="KW-0804">Transcription</keyword>
<dbReference type="InterPro" id="IPR001647">
    <property type="entry name" value="HTH_TetR"/>
</dbReference>
<proteinExistence type="predicted"/>
<evidence type="ECO:0000256" key="2">
    <source>
        <dbReference type="ARBA" id="ARBA00023125"/>
    </source>
</evidence>
<evidence type="ECO:0000256" key="4">
    <source>
        <dbReference type="PROSITE-ProRule" id="PRU00335"/>
    </source>
</evidence>
<dbReference type="SUPFAM" id="SSF48498">
    <property type="entry name" value="Tetracyclin repressor-like, C-terminal domain"/>
    <property type="match status" value="1"/>
</dbReference>
<name>A0ABX7NE75_9BACT</name>
<feature type="DNA-binding region" description="H-T-H motif" evidence="4">
    <location>
        <begin position="33"/>
        <end position="52"/>
    </location>
</feature>
<accession>A0ABX7NE75</accession>
<dbReference type="InterPro" id="IPR036271">
    <property type="entry name" value="Tet_transcr_reg_TetR-rel_C_sf"/>
</dbReference>
<evidence type="ECO:0000256" key="1">
    <source>
        <dbReference type="ARBA" id="ARBA00023015"/>
    </source>
</evidence>